<dbReference type="Gene3D" id="3.40.30.10">
    <property type="entry name" value="Glutaredoxin"/>
    <property type="match status" value="1"/>
</dbReference>
<dbReference type="AlphaFoldDB" id="A0A2Z6E0K3"/>
<dbReference type="PANTHER" id="PTHR45663">
    <property type="entry name" value="GEO12009P1"/>
    <property type="match status" value="1"/>
</dbReference>
<comment type="similarity">
    <text evidence="1">Belongs to the thioredoxin family.</text>
</comment>
<dbReference type="Pfam" id="PF14559">
    <property type="entry name" value="TPR_19"/>
    <property type="match status" value="1"/>
</dbReference>
<dbReference type="SUPFAM" id="SSF48452">
    <property type="entry name" value="TPR-like"/>
    <property type="match status" value="1"/>
</dbReference>
<dbReference type="GO" id="GO:0006950">
    <property type="term" value="P:response to stress"/>
    <property type="evidence" value="ECO:0007669"/>
    <property type="project" value="UniProtKB-ARBA"/>
</dbReference>
<dbReference type="KEGG" id="htl:HPTL_2067"/>
<feature type="domain" description="Thioredoxin" evidence="6">
    <location>
        <begin position="1"/>
        <end position="112"/>
    </location>
</feature>
<dbReference type="GO" id="GO:0005737">
    <property type="term" value="C:cytoplasm"/>
    <property type="evidence" value="ECO:0007669"/>
    <property type="project" value="TreeGrafter"/>
</dbReference>
<keyword evidence="2" id="KW-0813">Transport</keyword>
<dbReference type="FunFam" id="3.40.30.10:FF:000001">
    <property type="entry name" value="Thioredoxin"/>
    <property type="match status" value="1"/>
</dbReference>
<dbReference type="CDD" id="cd02947">
    <property type="entry name" value="TRX_family"/>
    <property type="match status" value="1"/>
</dbReference>
<evidence type="ECO:0000259" key="6">
    <source>
        <dbReference type="PROSITE" id="PS51352"/>
    </source>
</evidence>
<name>A0A2Z6E0K3_HYDTE</name>
<dbReference type="Gene3D" id="1.25.40.10">
    <property type="entry name" value="Tetratricopeptide repeat domain"/>
    <property type="match status" value="1"/>
</dbReference>
<keyword evidence="8" id="KW-1185">Reference proteome</keyword>
<dbReference type="InterPro" id="IPR013766">
    <property type="entry name" value="Thioredoxin_domain"/>
</dbReference>
<dbReference type="InterPro" id="IPR011990">
    <property type="entry name" value="TPR-like_helical_dom_sf"/>
</dbReference>
<keyword evidence="5" id="KW-0676">Redox-active center</keyword>
<accession>A0A2Z6E0K3</accession>
<dbReference type="PROSITE" id="PS51352">
    <property type="entry name" value="THIOREDOXIN_2"/>
    <property type="match status" value="1"/>
</dbReference>
<dbReference type="PANTHER" id="PTHR45663:SF11">
    <property type="entry name" value="GEO12009P1"/>
    <property type="match status" value="1"/>
</dbReference>
<organism evidence="7 8">
    <name type="scientific">Hydrogenophilus thermoluteolus</name>
    <name type="common">Pseudomonas hydrogenothermophila</name>
    <dbReference type="NCBI Taxonomy" id="297"/>
    <lineage>
        <taxon>Bacteria</taxon>
        <taxon>Pseudomonadati</taxon>
        <taxon>Pseudomonadota</taxon>
        <taxon>Hydrogenophilia</taxon>
        <taxon>Hydrogenophilales</taxon>
        <taxon>Hydrogenophilaceae</taxon>
        <taxon>Hydrogenophilus</taxon>
    </lineage>
</organism>
<dbReference type="InterPro" id="IPR017937">
    <property type="entry name" value="Thioredoxin_CS"/>
</dbReference>
<dbReference type="GO" id="GO:0015035">
    <property type="term" value="F:protein-disulfide reductase activity"/>
    <property type="evidence" value="ECO:0007669"/>
    <property type="project" value="UniProtKB-ARBA"/>
</dbReference>
<evidence type="ECO:0000256" key="3">
    <source>
        <dbReference type="ARBA" id="ARBA00022982"/>
    </source>
</evidence>
<dbReference type="Proteomes" id="UP000262004">
    <property type="component" value="Chromosome"/>
</dbReference>
<keyword evidence="3" id="KW-0249">Electron transport</keyword>
<dbReference type="OrthoDB" id="9790390at2"/>
<evidence type="ECO:0000256" key="4">
    <source>
        <dbReference type="ARBA" id="ARBA00023157"/>
    </source>
</evidence>
<dbReference type="EMBL" id="AP018558">
    <property type="protein sequence ID" value="BBD78321.1"/>
    <property type="molecule type" value="Genomic_DNA"/>
</dbReference>
<dbReference type="SUPFAM" id="SSF52833">
    <property type="entry name" value="Thioredoxin-like"/>
    <property type="match status" value="1"/>
</dbReference>
<dbReference type="InterPro" id="IPR036249">
    <property type="entry name" value="Thioredoxin-like_sf"/>
</dbReference>
<sequence>MTQSVTIDANEANFEPTVLAESHRRLVVVDFWAPWCGPCRVLKPVLERLAAEYGGRFLLAKVNSDENPTLAARYGVRGIPNVKALRDGQVVDEFTGALPEREVRRWLERLLPSPAEPNWRQAVAAREAGDAATAERLLLEGLAEDPAFDRARLDLIALLLDQKRVAEASEHFRALREPDSDDAKRLEARLALLADGTAESLEALAARVAAFPEDWDSRYRLAKRYAAEGQWQPALEALLAIVARARDWNDGAARKLILQIFDLMRPGDPLLREYRMRLANLLNR</sequence>
<evidence type="ECO:0000256" key="2">
    <source>
        <dbReference type="ARBA" id="ARBA00022448"/>
    </source>
</evidence>
<evidence type="ECO:0000313" key="7">
    <source>
        <dbReference type="EMBL" id="BBD78321.1"/>
    </source>
</evidence>
<dbReference type="PRINTS" id="PR00421">
    <property type="entry name" value="THIOREDOXIN"/>
</dbReference>
<protein>
    <submittedName>
        <fullName evidence="7">Thioredoxin</fullName>
    </submittedName>
</protein>
<reference evidence="7 8" key="1">
    <citation type="submission" date="2018-04" db="EMBL/GenBank/DDBJ databases">
        <title>Complete genome sequence of Hydrogenophilus thermoluteolus TH-1.</title>
        <authorList>
            <person name="Arai H."/>
        </authorList>
    </citation>
    <scope>NUCLEOTIDE SEQUENCE [LARGE SCALE GENOMIC DNA]</scope>
    <source>
        <strain evidence="7 8">TH-1</strain>
    </source>
</reference>
<evidence type="ECO:0000256" key="5">
    <source>
        <dbReference type="ARBA" id="ARBA00023284"/>
    </source>
</evidence>
<gene>
    <name evidence="7" type="ORF">HPTL_2067</name>
</gene>
<proteinExistence type="inferred from homology"/>
<dbReference type="Pfam" id="PF00085">
    <property type="entry name" value="Thioredoxin"/>
    <property type="match status" value="1"/>
</dbReference>
<evidence type="ECO:0000313" key="8">
    <source>
        <dbReference type="Proteomes" id="UP000262004"/>
    </source>
</evidence>
<dbReference type="Pfam" id="PF14561">
    <property type="entry name" value="TPR_20"/>
    <property type="match status" value="1"/>
</dbReference>
<dbReference type="RefSeq" id="WP_119335960.1">
    <property type="nucleotide sequence ID" value="NZ_AP018558.1"/>
</dbReference>
<dbReference type="PROSITE" id="PS00194">
    <property type="entry name" value="THIOREDOXIN_1"/>
    <property type="match status" value="1"/>
</dbReference>
<evidence type="ECO:0000256" key="1">
    <source>
        <dbReference type="ARBA" id="ARBA00008987"/>
    </source>
</evidence>
<keyword evidence="4" id="KW-1015">Disulfide bond</keyword>